<comment type="caution">
    <text evidence="2">The sequence shown here is derived from an EMBL/GenBank/DDBJ whole genome shotgun (WGS) entry which is preliminary data.</text>
</comment>
<evidence type="ECO:0000313" key="3">
    <source>
        <dbReference type="Proteomes" id="UP000248764"/>
    </source>
</evidence>
<dbReference type="EMBL" id="POTW01000130">
    <property type="protein sequence ID" value="PZF79567.1"/>
    <property type="molecule type" value="Genomic_DNA"/>
</dbReference>
<dbReference type="AlphaFoldDB" id="A0A2W2BV99"/>
<organism evidence="2 3">
    <name type="scientific">Jiangella anatolica</name>
    <dbReference type="NCBI Taxonomy" id="2670374"/>
    <lineage>
        <taxon>Bacteria</taxon>
        <taxon>Bacillati</taxon>
        <taxon>Actinomycetota</taxon>
        <taxon>Actinomycetes</taxon>
        <taxon>Jiangellales</taxon>
        <taxon>Jiangellaceae</taxon>
        <taxon>Jiangella</taxon>
    </lineage>
</organism>
<keyword evidence="3" id="KW-1185">Reference proteome</keyword>
<evidence type="ECO:0000256" key="1">
    <source>
        <dbReference type="SAM" id="MobiDB-lite"/>
    </source>
</evidence>
<evidence type="ECO:0000313" key="2">
    <source>
        <dbReference type="EMBL" id="PZF79567.1"/>
    </source>
</evidence>
<reference evidence="2 3" key="1">
    <citation type="submission" date="2018-01" db="EMBL/GenBank/DDBJ databases">
        <title>Draft genome sequence of Jiangella sp. GTF31.</title>
        <authorList>
            <person name="Sahin N."/>
            <person name="Ay H."/>
            <person name="Saygin H."/>
        </authorList>
    </citation>
    <scope>NUCLEOTIDE SEQUENCE [LARGE SCALE GENOMIC DNA]</scope>
    <source>
        <strain evidence="2 3">GTF31</strain>
    </source>
</reference>
<feature type="region of interest" description="Disordered" evidence="1">
    <location>
        <begin position="1"/>
        <end position="30"/>
    </location>
</feature>
<dbReference type="Proteomes" id="UP000248764">
    <property type="component" value="Unassembled WGS sequence"/>
</dbReference>
<name>A0A2W2BV99_9ACTN</name>
<proteinExistence type="predicted"/>
<protein>
    <submittedName>
        <fullName evidence="2">Uncharacterized protein</fullName>
    </submittedName>
</protein>
<sequence>MTVAAPPALAPSRDPFSVGAGPDRPPRDATTTLWLEAGSERLPVLRDGEPAVVRCDELPCGDRPATDHLLIATLPADAEPAIVATVDGVDQRLDLRTGEVTSSVSRVAYDRPSVVPATVPAWPPRTLAVRTQAQLEAEFGTGAGDLTRGGLDVGYGGRIAEIYLAPFDRFEGWAPPGHAWLVIRVEGHLRQPANTSWRARLDAAASWTVTHDAGVATPAYPPTPDDVLAFLVPDDVVSVTLAYRPTGTVVLPPDAAHHEFRAPEPLTVEVPLP</sequence>
<accession>A0A2W2BV99</accession>
<gene>
    <name evidence="2" type="ORF">C1I92_30560</name>
</gene>